<proteinExistence type="predicted"/>
<dbReference type="STRING" id="272557.APE_2032.1"/>
<dbReference type="SUPFAM" id="SSF101307">
    <property type="entry name" value="YutG-like"/>
    <property type="match status" value="1"/>
</dbReference>
<dbReference type="EnsemblBacteria" id="BAA81042">
    <property type="protein sequence ID" value="BAA81042"/>
    <property type="gene ID" value="APE_2032.1"/>
</dbReference>
<name>Q9YAA7_AERPE</name>
<evidence type="ECO:0000313" key="1">
    <source>
        <dbReference type="EMBL" id="BAA81042.2"/>
    </source>
</evidence>
<protein>
    <submittedName>
        <fullName evidence="1">Uncharacterized protein</fullName>
    </submittedName>
</protein>
<dbReference type="PANTHER" id="PTHR35336">
    <property type="entry name" value="ADENOSYLCOBINAMIDE AMIDOHYDROLASE"/>
    <property type="match status" value="1"/>
</dbReference>
<dbReference type="Pfam" id="PF01955">
    <property type="entry name" value="CbiZ"/>
    <property type="match status" value="1"/>
</dbReference>
<dbReference type="InterPro" id="IPR021167">
    <property type="entry name" value="UCP027887_Ptd-glyceroPase-rel"/>
</dbReference>
<dbReference type="InterPro" id="IPR052209">
    <property type="entry name" value="CbiZ"/>
</dbReference>
<dbReference type="EMBL" id="BA000002">
    <property type="protein sequence ID" value="BAA81042.2"/>
    <property type="molecule type" value="Genomic_DNA"/>
</dbReference>
<dbReference type="GO" id="GO:0008962">
    <property type="term" value="F:phosphatidylglycerophosphatase activity"/>
    <property type="evidence" value="ECO:0007669"/>
    <property type="project" value="InterPro"/>
</dbReference>
<dbReference type="PIR" id="B72507">
    <property type="entry name" value="B72507"/>
</dbReference>
<dbReference type="PIRSF" id="PIRSF027887">
    <property type="entry name" value="UCP027887_Ptd-glyceroPase-rel"/>
    <property type="match status" value="1"/>
</dbReference>
<accession>Q9YAA7</accession>
<dbReference type="InterPro" id="IPR017577">
    <property type="entry name" value="Ribazole_CobZ"/>
</dbReference>
<reference evidence="1 2" key="1">
    <citation type="journal article" date="1999" name="DNA Res.">
        <title>Complete genome sequence of an aerobic hyper-thermophilic crenarchaeon, Aeropyrum pernix K1.</title>
        <authorList>
            <person name="Kawarabayasi Y."/>
            <person name="Hino Y."/>
            <person name="Horikawa H."/>
            <person name="Yamazaki S."/>
            <person name="Haikawa Y."/>
            <person name="Jin-no K."/>
            <person name="Takahashi M."/>
            <person name="Sekine M."/>
            <person name="Baba S."/>
            <person name="Ankai A."/>
            <person name="Kosugi H."/>
            <person name="Hosoyama A."/>
            <person name="Fukui S."/>
            <person name="Nagai Y."/>
            <person name="Nishijima K."/>
            <person name="Nakazawa H."/>
            <person name="Takamiya M."/>
            <person name="Masuda S."/>
            <person name="Funahashi T."/>
            <person name="Tanaka T."/>
            <person name="Kudoh Y."/>
            <person name="Yamazaki J."/>
            <person name="Kushida N."/>
            <person name="Oguchi A."/>
            <person name="Aoki K."/>
            <person name="Kubota K."/>
            <person name="Nakamura Y."/>
            <person name="Nomura N."/>
            <person name="Sako Y."/>
            <person name="Kikuchi H."/>
        </authorList>
    </citation>
    <scope>NUCLEOTIDE SEQUENCE [LARGE SCALE GENOMIC DNA]</scope>
    <source>
        <strain evidence="2">ATCC 700893 / DSM 11879 / JCM 9820 / NBRC 100138 / K1</strain>
    </source>
</reference>
<gene>
    <name evidence="1" type="ordered locus">APE_2032.1</name>
</gene>
<dbReference type="InterPro" id="IPR002808">
    <property type="entry name" value="AdoCbi_amidolase"/>
</dbReference>
<keyword evidence="2" id="KW-1185">Reference proteome</keyword>
<dbReference type="KEGG" id="ape:APE_2032.1"/>
<evidence type="ECO:0000313" key="2">
    <source>
        <dbReference type="Proteomes" id="UP000002518"/>
    </source>
</evidence>
<dbReference type="Proteomes" id="UP000002518">
    <property type="component" value="Chromosome"/>
</dbReference>
<dbReference type="InterPro" id="IPR036681">
    <property type="entry name" value="PgpA-like_sf"/>
</dbReference>
<organism evidence="1 2">
    <name type="scientific">Aeropyrum pernix (strain ATCC 700893 / DSM 11879 / JCM 9820 / NBRC 100138 / K1)</name>
    <dbReference type="NCBI Taxonomy" id="272557"/>
    <lineage>
        <taxon>Archaea</taxon>
        <taxon>Thermoproteota</taxon>
        <taxon>Thermoprotei</taxon>
        <taxon>Desulfurococcales</taxon>
        <taxon>Desulfurococcaceae</taxon>
        <taxon>Aeropyrum</taxon>
    </lineage>
</organism>
<dbReference type="Gene3D" id="1.10.3760.10">
    <property type="entry name" value="PgpA-like"/>
    <property type="match status" value="1"/>
</dbReference>
<dbReference type="GO" id="GO:0006629">
    <property type="term" value="P:lipid metabolic process"/>
    <property type="evidence" value="ECO:0007669"/>
    <property type="project" value="InterPro"/>
</dbReference>
<dbReference type="PANTHER" id="PTHR35336:SF5">
    <property type="entry name" value="ADENOSYLCOBINAMIDE AMIDOHYDROLASE"/>
    <property type="match status" value="1"/>
</dbReference>
<sequence>MLEWARYYADRDALVVKLSTPLRVVTTLPHQPGRTGYIVFKKVPESFRCDSIASFYRRVRRSMGLREAVVFLTAAEVDRPLHEVIDEPETHIIATVGLKPPACPGGTAGAPRPGTINIAVATSAGLSRAGAIDLLRVVAEAKAAAAAEALLPCLHRATGTATDAIAVLHTPGATDFSGFYTRLGGLVGRSLYFALVDAAVARRGPDSLLRALTGMSMEGLLELFRRVYMQSPIPGVPVEEALGRAGRMLERMMRDPNVAALLIAARELDLHGSAGAIPGLSRSGYKGDSKAIVADELLAAALAEYLAGFKGLLATIWVEKLKSMGLADAGLPMFMDDMVSAVVGSLVSRLHDEVREG</sequence>
<dbReference type="eggNOG" id="arCOG01869">
    <property type="taxonomic scope" value="Archaea"/>
</dbReference>
<dbReference type="AlphaFoldDB" id="Q9YAA7"/>
<dbReference type="NCBIfam" id="TIGR03161">
    <property type="entry name" value="ribazole_CobZ"/>
    <property type="match status" value="1"/>
</dbReference>